<keyword evidence="3" id="KW-1185">Reference proteome</keyword>
<keyword evidence="1" id="KW-1133">Transmembrane helix</keyword>
<organism evidence="2 3">
    <name type="scientific">Tigriopus californicus</name>
    <name type="common">Marine copepod</name>
    <dbReference type="NCBI Taxonomy" id="6832"/>
    <lineage>
        <taxon>Eukaryota</taxon>
        <taxon>Metazoa</taxon>
        <taxon>Ecdysozoa</taxon>
        <taxon>Arthropoda</taxon>
        <taxon>Crustacea</taxon>
        <taxon>Multicrustacea</taxon>
        <taxon>Hexanauplia</taxon>
        <taxon>Copepoda</taxon>
        <taxon>Harpacticoida</taxon>
        <taxon>Harpacticidae</taxon>
        <taxon>Tigriopus</taxon>
    </lineage>
</organism>
<dbReference type="InterPro" id="IPR036259">
    <property type="entry name" value="MFS_trans_sf"/>
</dbReference>
<dbReference type="AlphaFoldDB" id="A0A553P6Z3"/>
<feature type="transmembrane region" description="Helical" evidence="1">
    <location>
        <begin position="29"/>
        <end position="53"/>
    </location>
</feature>
<protein>
    <submittedName>
        <fullName evidence="2">Uncharacterized protein</fullName>
    </submittedName>
</protein>
<feature type="transmembrane region" description="Helical" evidence="1">
    <location>
        <begin position="143"/>
        <end position="166"/>
    </location>
</feature>
<reference evidence="2 3" key="1">
    <citation type="journal article" date="2018" name="Nat. Ecol. Evol.">
        <title>Genomic signatures of mitonuclear coevolution across populations of Tigriopus californicus.</title>
        <authorList>
            <person name="Barreto F.S."/>
            <person name="Watson E.T."/>
            <person name="Lima T.G."/>
            <person name="Willett C.S."/>
            <person name="Edmands S."/>
            <person name="Li W."/>
            <person name="Burton R.S."/>
        </authorList>
    </citation>
    <scope>NUCLEOTIDE SEQUENCE [LARGE SCALE GENOMIC DNA]</scope>
    <source>
        <strain evidence="2 3">San Diego</strain>
    </source>
</reference>
<dbReference type="Proteomes" id="UP000318571">
    <property type="component" value="Chromosome 3"/>
</dbReference>
<feature type="transmembrane region" description="Helical" evidence="1">
    <location>
        <begin position="97"/>
        <end position="123"/>
    </location>
</feature>
<dbReference type="EMBL" id="VCGU01000007">
    <property type="protein sequence ID" value="TRY73456.1"/>
    <property type="molecule type" value="Genomic_DNA"/>
</dbReference>
<gene>
    <name evidence="2" type="ORF">TCAL_07905</name>
</gene>
<evidence type="ECO:0000256" key="1">
    <source>
        <dbReference type="SAM" id="Phobius"/>
    </source>
</evidence>
<evidence type="ECO:0000313" key="2">
    <source>
        <dbReference type="EMBL" id="TRY73456.1"/>
    </source>
</evidence>
<proteinExistence type="predicted"/>
<evidence type="ECO:0000313" key="3">
    <source>
        <dbReference type="Proteomes" id="UP000318571"/>
    </source>
</evidence>
<dbReference type="SUPFAM" id="SSF103473">
    <property type="entry name" value="MFS general substrate transporter"/>
    <property type="match status" value="1"/>
</dbReference>
<accession>A0A553P6Z3</accession>
<name>A0A553P6Z3_TIGCA</name>
<sequence length="188" mass="20349">MAEGAVVEAEITVLEITAKNDPIRAFKAIYGFYFLVEAGVFATLISISGATLFKCPAEPKLPQSVLALGVAGLVLLILTFIKRFLLQRYDNVFTTFLAQIQCACGSVIFASSVAMTFFVATNIRADTDPLTALGGLYCDKTLLGSSVIGVILTLIIAIIAVVLLVLKVLQLREEIKEDIDEENEEENL</sequence>
<feature type="transmembrane region" description="Helical" evidence="1">
    <location>
        <begin position="65"/>
        <end position="85"/>
    </location>
</feature>
<keyword evidence="1" id="KW-0472">Membrane</keyword>
<comment type="caution">
    <text evidence="2">The sequence shown here is derived from an EMBL/GenBank/DDBJ whole genome shotgun (WGS) entry which is preliminary data.</text>
</comment>
<keyword evidence="1" id="KW-0812">Transmembrane</keyword>